<dbReference type="STRING" id="443610.VE25_11720"/>
<dbReference type="EMBL" id="JZEX01000109">
    <property type="protein sequence ID" value="KKB11649.1"/>
    <property type="molecule type" value="Genomic_DNA"/>
</dbReference>
<dbReference type="AlphaFoldDB" id="A0A0F5FS04"/>
<evidence type="ECO:0000256" key="1">
    <source>
        <dbReference type="SAM" id="SignalP"/>
    </source>
</evidence>
<proteinExistence type="predicted"/>
<gene>
    <name evidence="2" type="ORF">VE25_11720</name>
</gene>
<dbReference type="RefSeq" id="WP_046108813.1">
    <property type="nucleotide sequence ID" value="NZ_JZEX01000109.1"/>
</dbReference>
<comment type="caution">
    <text evidence="2">The sequence shown here is derived from an EMBL/GenBank/DDBJ whole genome shotgun (WGS) entry which is preliminary data.</text>
</comment>
<keyword evidence="3" id="KW-1185">Reference proteome</keyword>
<dbReference type="Proteomes" id="UP000033632">
    <property type="component" value="Unassembled WGS sequence"/>
</dbReference>
<organism evidence="2 3">
    <name type="scientific">Devosia geojensis</name>
    <dbReference type="NCBI Taxonomy" id="443610"/>
    <lineage>
        <taxon>Bacteria</taxon>
        <taxon>Pseudomonadati</taxon>
        <taxon>Pseudomonadota</taxon>
        <taxon>Alphaproteobacteria</taxon>
        <taxon>Hyphomicrobiales</taxon>
        <taxon>Devosiaceae</taxon>
        <taxon>Devosia</taxon>
    </lineage>
</organism>
<reference evidence="2 3" key="1">
    <citation type="submission" date="2015-03" db="EMBL/GenBank/DDBJ databases">
        <authorList>
            <person name="Hassan Y.I."/>
            <person name="Lepp D."/>
            <person name="Li X.-Z."/>
            <person name="Zhou T."/>
        </authorList>
    </citation>
    <scope>NUCLEOTIDE SEQUENCE [LARGE SCALE GENOMIC DNA]</scope>
    <source>
        <strain evidence="2 3">BD-c194</strain>
    </source>
</reference>
<feature type="signal peptide" evidence="1">
    <location>
        <begin position="1"/>
        <end position="24"/>
    </location>
</feature>
<evidence type="ECO:0000313" key="3">
    <source>
        <dbReference type="Proteomes" id="UP000033632"/>
    </source>
</evidence>
<accession>A0A0F5FS04</accession>
<dbReference type="OrthoDB" id="7950734at2"/>
<name>A0A0F5FS04_9HYPH</name>
<protein>
    <submittedName>
        <fullName evidence="2">Uncharacterized protein</fullName>
    </submittedName>
</protein>
<keyword evidence="1" id="KW-0732">Signal</keyword>
<dbReference type="PATRIC" id="fig|443610.3.peg.552"/>
<feature type="chain" id="PRO_5002486601" evidence="1">
    <location>
        <begin position="25"/>
        <end position="141"/>
    </location>
</feature>
<sequence length="141" mass="15362">MSKLKTLVVVAGLMSALTTVAAQAQGWPGSNYPNPVSSSDDDCDAMLGHMRRVTAQRIASIQPGQRVALIPVCEMESETVSKDYSDLFRGGNVDGLRPQIARNATLMTALAAKGYDHYDVISLREGGNESIILYVHQRHMR</sequence>
<evidence type="ECO:0000313" key="2">
    <source>
        <dbReference type="EMBL" id="KKB11649.1"/>
    </source>
</evidence>